<comment type="catalytic activity">
    <reaction evidence="26">
        <text>GTP + H2O = GDP + phosphate + H(+)</text>
        <dbReference type="Rhea" id="RHEA:19669"/>
        <dbReference type="ChEBI" id="CHEBI:15377"/>
        <dbReference type="ChEBI" id="CHEBI:15378"/>
        <dbReference type="ChEBI" id="CHEBI:37565"/>
        <dbReference type="ChEBI" id="CHEBI:43474"/>
        <dbReference type="ChEBI" id="CHEBI:58189"/>
    </reaction>
</comment>
<evidence type="ECO:0000256" key="26">
    <source>
        <dbReference type="ARBA" id="ARBA00048548"/>
    </source>
</evidence>
<dbReference type="PROSITE" id="PS50526">
    <property type="entry name" value="RDRP_SSRNA_NEG_NONSEG"/>
    <property type="match status" value="1"/>
</dbReference>
<evidence type="ECO:0000256" key="23">
    <source>
        <dbReference type="ARBA" id="ARBA00031012"/>
    </source>
</evidence>
<keyword evidence="16" id="KW-0506">mRNA capping</keyword>
<comment type="catalytic activity">
    <reaction evidence="19">
        <text>a 5'-end triphospho-adenylyl-adenylyl-cytidylyl-adenosine in mRNA + GDP + H(+) = a 5'-end (5'-triphosphoguanosine)-adenylyl-adenylyl-cytidylyl-adenosine in mRNA + diphosphate</text>
        <dbReference type="Rhea" id="RHEA:65436"/>
        <dbReference type="Rhea" id="RHEA-COMP:16797"/>
        <dbReference type="Rhea" id="RHEA-COMP:16799"/>
        <dbReference type="ChEBI" id="CHEBI:15378"/>
        <dbReference type="ChEBI" id="CHEBI:33019"/>
        <dbReference type="ChEBI" id="CHEBI:58189"/>
        <dbReference type="ChEBI" id="CHEBI:156484"/>
        <dbReference type="ChEBI" id="CHEBI:156503"/>
        <dbReference type="EC" id="2.7.7.88"/>
    </reaction>
</comment>
<evidence type="ECO:0000256" key="24">
    <source>
        <dbReference type="ARBA" id="ARBA00047332"/>
    </source>
</evidence>
<comment type="catalytic activity">
    <reaction evidence="25">
        <text>a 5'-end (5'-triphosphoguanosine)-adenylyl-adenylyl-cytidylyl-adenosine in mRNA + 2 S-adenosyl-L-methionine = a 5'-end (N(7)-methyl 5'-triphosphoguanosine)-(2'-O-methyladenylyl)-adenylyl-cytidylyl-adenosine in mRNA + 2 S-adenosyl-L-homocysteine + H(+)</text>
        <dbReference type="Rhea" id="RHEA:65376"/>
        <dbReference type="Rhea" id="RHEA-COMP:16797"/>
        <dbReference type="Rhea" id="RHEA-COMP:16798"/>
        <dbReference type="ChEBI" id="CHEBI:15378"/>
        <dbReference type="ChEBI" id="CHEBI:57856"/>
        <dbReference type="ChEBI" id="CHEBI:59789"/>
        <dbReference type="ChEBI" id="CHEBI:156483"/>
        <dbReference type="ChEBI" id="CHEBI:156484"/>
        <dbReference type="EC" id="2.1.1.375"/>
    </reaction>
</comment>
<dbReference type="PROSITE" id="PS51590">
    <property type="entry name" value="SAM_MT_MNV_L"/>
    <property type="match status" value="1"/>
</dbReference>
<comment type="subcellular location">
    <subcellularLocation>
        <location evidence="1">Host cytoplasm</location>
    </subcellularLocation>
    <subcellularLocation>
        <location evidence="2">Virion</location>
    </subcellularLocation>
</comment>
<keyword evidence="14" id="KW-0946">Virion</keyword>
<dbReference type="InterPro" id="IPR048397">
    <property type="entry name" value="Methyltrans_Mon_CD"/>
</dbReference>
<evidence type="ECO:0000256" key="11">
    <source>
        <dbReference type="ARBA" id="ARBA00022741"/>
    </source>
</evidence>
<keyword evidence="7" id="KW-0507">mRNA processing</keyword>
<keyword evidence="18" id="KW-0511">Multifunctional enzyme</keyword>
<dbReference type="EC" id="2.7.7.88" evidence="4"/>
<sequence length="2133" mass="244365">MEEDSFSQFLTDPMLDDEQFNLFEDSDIPSVPGSSITGLSNNDYSLNSPLVADEMVEYVRYVKYGTTSKRWSMKRWESRRTIMERHVNLDKLLFADSFHKFFAEFNLYHPEDSTEFKELLTESINDSKDTMEIPNAFIRGWIGPEFVPRKEVKFTKEILRWGSFFWELHQVILCLNAKTHFEATNLSKWIKMKLVWCEERKGMSVDLKNFGLVLMSEGFVYFKNHNILLDRNCVLMMKDTYAARFHTLLAMSSRVDKKFTNLDIDKMNEIYKLGDELLAREGSDGYKGLKLIEPICNLRLTELARKYRDKIPRFPKFKVHVTNKVRALGTRFHPISTMSRLIMKEDSVELVLTIYGSFRHWGHPMIDYKAGLEALYSQVNAKKIIDRIYAEQLASDLALRVLKYKFHQTKTWYVDVDLMDDSPMKDMMRQNLYPTPAMISDFGDNWHKLPLKKCFNIPEMIDPSLIYSDKSHSIQYNELVDHLQGPNRNLPVPSKKVLTTLLEREATNWPEFLERVDKVGLPSNSLLIGLKLKEREQKDKGRFFSLMSWELRDYFVFTEYLIKTHFVPLFEGLTMADDLTTVTQKMLSSSSGQGNDDYNTITIANHIDYEKWNNHQRGDANGPVFKVMGQFLGYPNLIARTHEFFEKSLIYYSDRADLMMVRDGKVVNMSDFLVCWDGQKGGLEGLRQKGWSIVNLLVIEREGKSRNTTVQTLAQGDNQVICMKYKPRTSSGDRDLIKNLQEIVQNNNNLMSNIEGGTKRLGLIINNDETMQSADYLNYGKVPVFRGNIRGLETKRWSRVTCATNDQLPSLGNIMATVTSNALTVSHHSTSCINSIYHMNLLGSFVRNIIMKHNPSIQSAPLFDPDSGLTVKSRTFKILSVYLDPSLGGVSGTSLTRFLIRAFPDPITEALTFWRIIHNNTVDNDIKLLCAKVGNPRTVPFQSRHISKLAEDPQSLNIPRGISSKTMIKEEIKYALLLNRSKIKNEVVSSILDHIQRDELSLWTLLESIKPRFPRFISELRASTFSGLANEIVGLFQNSRTIRNQFKHKFSERVNKVIMQSELLSIKTLCKYDSERHQFQMWSCSSQKADNLRVRSWGDTVVGATIPHPMEMTTSGHLLTEPCNLCNLGNLRNQYIAVHLPEGLTNYTDKRGPCAPYLGSRTSESTSILTPWERESKVPLIKRAMKLRNSIGWFIDPDSNLAKTICDNLTALTGEDWSGKVTNYRRTGSALHRFSSSRQNTGGYAAQSPAKLTWINSTTNTLTDIGDQNYDFIFQSLLIYSQVTVGELHDGIPAQGCYHFHLTCLDCLRPIEEPTLETEMKYKFQDMSKLLEKWKPENVPWSHTRDPVYLPQGDWSAVANSRKSYHIGRAEGFVFGTGSLSKTDHIERANLFPLSFRGKVCPINYMEGLLDGLVRSSAIEVINRRQVIHCLKPQSALMGSILNLIRVIGTSPSLITLWRTDDFLDLFYQSRHKVPDSYPLKDVDLTSLGTSYLRELLANSKQYITWGNYKPERIWIFADLDKKKWIGLFGISTKLLPILCNPVVKSTSFQLFRDMKSLTSSILTMDFTYIEPPIDNVIGDLVGLDREVRHALKCDSYDFIKENLRARTIGRGQWGREYICKVQAYDVHYDNGQLTDNPTPIPNVPKFTNPSISGFKTFQCSSNAHFKLRGIIHHIHFKPNDIICGADGSGGMSAMLLREFSTSRLIFNSFLKMEGVSLRGSNPSPPSAIHECIEVRDRCINLMDVWQNPSDLALGVTWTYFRRLIHRFNLKVNLMVFDMEYQSEEITRKIEENLILNLDIMKDRNCCVIYKTYLGILYNQQENVLTRIGPLFKSVQVMHTELTSSQSSEVYVVMQFLKRDNIFRRNVNLAKLISDTMISWPVFQSIDSEIDRAQSVMRMDLMMGVPRSLRIDPFIELGSVLRSLGVQSGTTFALLGVGDKHSEPIPPYQPILVYLVSMNSIFDVIMESSHPLNIPSDETVLNIGSLMIGFMLWYGHQFDLRYEIARCLSILNNNFPFNWGCLETSGGRFRQVSSLCNKMRDRKYLNMASKIGLISHLMRLFHLAYGNMEMLNDTKTLDNALKKFNAGFNCKRLGVRNGVISDIHSLSPIITEEASPGFEIMDPTGLEEVVWRS</sequence>
<keyword evidence="6" id="KW-0489">Methyltransferase</keyword>
<evidence type="ECO:0000256" key="6">
    <source>
        <dbReference type="ARBA" id="ARBA00022603"/>
    </source>
</evidence>
<keyword evidence="8" id="KW-0808">Transferase</keyword>
<evidence type="ECO:0000256" key="12">
    <source>
        <dbReference type="ARBA" id="ARBA00022801"/>
    </source>
</evidence>
<reference evidence="29 30" key="1">
    <citation type="journal article" date="2016" name="Virus Evol.">
        <title>The evolution, diversity and host associations of rhabdoviruses.</title>
        <authorList>
            <person name="Longdon B."/>
            <person name="Murray G.G.R."/>
            <person name="Palmer W.J."/>
            <person name="Day J.P."/>
            <person name="Parker D.J."/>
            <person name="Welch J.J."/>
            <person name="Obbard D.J."/>
            <person name="Jiggins F.M."/>
        </authorList>
    </citation>
    <scope>NUCLEOTIDE SEQUENCE [LARGE SCALE GENOMIC DNA]</scope>
    <source>
        <strain evidence="29">Kilifi Kenya</strain>
    </source>
</reference>
<evidence type="ECO:0000259" key="27">
    <source>
        <dbReference type="PROSITE" id="PS50526"/>
    </source>
</evidence>
<evidence type="ECO:0000256" key="3">
    <source>
        <dbReference type="ARBA" id="ARBA00012494"/>
    </source>
</evidence>
<keyword evidence="10" id="KW-0548">Nucleotidyltransferase</keyword>
<dbReference type="EC" id="2.7.7.48" evidence="3"/>
<dbReference type="Pfam" id="PF14314">
    <property type="entry name" value="Methyltrans_Mon_2nd"/>
    <property type="match status" value="1"/>
</dbReference>
<evidence type="ECO:0000256" key="2">
    <source>
        <dbReference type="ARBA" id="ARBA00004328"/>
    </source>
</evidence>
<keyword evidence="12" id="KW-0378">Hydrolase</keyword>
<protein>
    <recommendedName>
        <fullName evidence="23">Replicase</fullName>
        <ecNumber evidence="21">2.1.1.375</ecNumber>
        <ecNumber evidence="3">2.7.7.48</ecNumber>
        <ecNumber evidence="4">2.7.7.88</ecNumber>
    </recommendedName>
    <alternativeName>
        <fullName evidence="22">Transcriptase</fullName>
    </alternativeName>
</protein>
<dbReference type="InterPro" id="IPR014023">
    <property type="entry name" value="Mononeg_RNA_pol_cat"/>
</dbReference>
<evidence type="ECO:0000256" key="21">
    <source>
        <dbReference type="ARBA" id="ARBA00026099"/>
    </source>
</evidence>
<dbReference type="InterPro" id="IPR039736">
    <property type="entry name" value="L_poly_C"/>
</dbReference>
<dbReference type="Proteomes" id="UP000146376">
    <property type="component" value="Genome"/>
</dbReference>
<evidence type="ECO:0000256" key="20">
    <source>
        <dbReference type="ARBA" id="ARBA00024499"/>
    </source>
</evidence>
<dbReference type="EMBL" id="KR822812">
    <property type="protein sequence ID" value="AMK09234.1"/>
    <property type="molecule type" value="Viral_cRNA"/>
</dbReference>
<evidence type="ECO:0000256" key="18">
    <source>
        <dbReference type="ARBA" id="ARBA00023268"/>
    </source>
</evidence>
<evidence type="ECO:0000313" key="30">
    <source>
        <dbReference type="Proteomes" id="UP000146376"/>
    </source>
</evidence>
<evidence type="ECO:0000313" key="29">
    <source>
        <dbReference type="EMBL" id="AMK09234.1"/>
    </source>
</evidence>
<dbReference type="RefSeq" id="YP_009505491.1">
    <property type="nucleotide sequence ID" value="NC_038279.1"/>
</dbReference>
<dbReference type="InterPro" id="IPR025786">
    <property type="entry name" value="Mononega_L_MeTrfase"/>
</dbReference>
<evidence type="ECO:0000256" key="14">
    <source>
        <dbReference type="ARBA" id="ARBA00022844"/>
    </source>
</evidence>
<dbReference type="GO" id="GO:0044423">
    <property type="term" value="C:virion component"/>
    <property type="evidence" value="ECO:0007669"/>
    <property type="project" value="UniProtKB-KW"/>
</dbReference>
<dbReference type="Pfam" id="PF14318">
    <property type="entry name" value="Mononeg_mRNAcap"/>
    <property type="match status" value="1"/>
</dbReference>
<evidence type="ECO:0000256" key="9">
    <source>
        <dbReference type="ARBA" id="ARBA00022691"/>
    </source>
</evidence>
<evidence type="ECO:0000256" key="1">
    <source>
        <dbReference type="ARBA" id="ARBA00004192"/>
    </source>
</evidence>
<gene>
    <name evidence="29" type="primary">L</name>
</gene>
<evidence type="ECO:0000256" key="7">
    <source>
        <dbReference type="ARBA" id="ARBA00022664"/>
    </source>
</evidence>
<accession>A0A140D8L0</accession>
<evidence type="ECO:0000259" key="28">
    <source>
        <dbReference type="PROSITE" id="PS51590"/>
    </source>
</evidence>
<evidence type="ECO:0000256" key="25">
    <source>
        <dbReference type="ARBA" id="ARBA00047370"/>
    </source>
</evidence>
<dbReference type="EC" id="2.1.1.375" evidence="21"/>
<evidence type="ECO:0000256" key="22">
    <source>
        <dbReference type="ARBA" id="ARBA00030436"/>
    </source>
</evidence>
<keyword evidence="17" id="KW-1035">Host cytoplasm</keyword>
<dbReference type="InterPro" id="IPR039530">
    <property type="entry name" value="L_methyltransferase_rhabdo"/>
</dbReference>
<name>A0A140D8L0_9RHAB</name>
<keyword evidence="13" id="KW-0067">ATP-binding</keyword>
<evidence type="ECO:0000256" key="15">
    <source>
        <dbReference type="ARBA" id="ARBA00022953"/>
    </source>
</evidence>
<comment type="catalytic activity">
    <reaction evidence="20">
        <text>a 5'-end (5'-triphosphoguanosine)-(2'-O-methyladenylyl)-adenylyl-cytidylyl-adenosine in mRNA + S-adenosyl-L-methionine = a 5'-end (N(7)-methyl 5'-triphosphoguanosine)-(2'-O-methyladenylyl)-adenylyl-cytidylyl-adenosine in mRNA + S-adenosyl-L-homocysteine</text>
        <dbReference type="Rhea" id="RHEA:65440"/>
        <dbReference type="Rhea" id="RHEA-COMP:16798"/>
        <dbReference type="Rhea" id="RHEA-COMP:16801"/>
        <dbReference type="ChEBI" id="CHEBI:57856"/>
        <dbReference type="ChEBI" id="CHEBI:59789"/>
        <dbReference type="ChEBI" id="CHEBI:156482"/>
        <dbReference type="ChEBI" id="CHEBI:156483"/>
    </reaction>
</comment>
<dbReference type="GO" id="GO:0004482">
    <property type="term" value="F:mRNA 5'-cap (guanine-N7-)-methyltransferase activity"/>
    <property type="evidence" value="ECO:0007669"/>
    <property type="project" value="InterPro"/>
</dbReference>
<evidence type="ECO:0000256" key="16">
    <source>
        <dbReference type="ARBA" id="ARBA00023042"/>
    </source>
</evidence>
<dbReference type="NCBIfam" id="TIGR04198">
    <property type="entry name" value="paramyx_RNAcap"/>
    <property type="match status" value="1"/>
</dbReference>
<dbReference type="GeneID" id="37616326"/>
<keyword evidence="11" id="KW-0547">Nucleotide-binding</keyword>
<keyword evidence="9" id="KW-0949">S-adenosyl-L-methionine</keyword>
<proteinExistence type="predicted"/>
<dbReference type="KEGG" id="vg:37616326"/>
<dbReference type="GO" id="GO:0005524">
    <property type="term" value="F:ATP binding"/>
    <property type="evidence" value="ECO:0007669"/>
    <property type="project" value="UniProtKB-KW"/>
</dbReference>
<keyword evidence="30" id="KW-1185">Reference proteome</keyword>
<keyword evidence="5 29" id="KW-0696">RNA-directed RNA polymerase</keyword>
<feature type="domain" description="RdRp catalytic" evidence="27">
    <location>
        <begin position="601"/>
        <end position="787"/>
    </location>
</feature>
<dbReference type="GO" id="GO:0003968">
    <property type="term" value="F:RNA-directed RNA polymerase activity"/>
    <property type="evidence" value="ECO:0007669"/>
    <property type="project" value="UniProtKB-KW"/>
</dbReference>
<dbReference type="GO" id="GO:0030430">
    <property type="term" value="C:host cell cytoplasm"/>
    <property type="evidence" value="ECO:0007669"/>
    <property type="project" value="UniProtKB-SubCell"/>
</dbReference>
<evidence type="ECO:0000256" key="17">
    <source>
        <dbReference type="ARBA" id="ARBA00023200"/>
    </source>
</evidence>
<dbReference type="GO" id="GO:0016787">
    <property type="term" value="F:hydrolase activity"/>
    <property type="evidence" value="ECO:0007669"/>
    <property type="project" value="UniProtKB-KW"/>
</dbReference>
<evidence type="ECO:0000256" key="13">
    <source>
        <dbReference type="ARBA" id="ARBA00022840"/>
    </source>
</evidence>
<evidence type="ECO:0000256" key="4">
    <source>
        <dbReference type="ARBA" id="ARBA00012582"/>
    </source>
</evidence>
<dbReference type="InterPro" id="IPR026890">
    <property type="entry name" value="Mononeg_mRNAcap"/>
</dbReference>
<keyword evidence="15" id="KW-0693">Viral RNA replication</keyword>
<evidence type="ECO:0000256" key="10">
    <source>
        <dbReference type="ARBA" id="ARBA00022695"/>
    </source>
</evidence>
<organism evidence="29 30">
    <name type="scientific">Drosophila ananassae sigmavirus</name>
    <dbReference type="NCBI Taxonomy" id="1002359"/>
    <lineage>
        <taxon>Viruses</taxon>
        <taxon>Riboviria</taxon>
        <taxon>Orthornavirae</taxon>
        <taxon>Negarnaviricota</taxon>
        <taxon>Haploviricotina</taxon>
        <taxon>Monjiviricetes</taxon>
        <taxon>Mononegavirales</taxon>
        <taxon>Rhabdoviridae</taxon>
        <taxon>Alpharhabdovirinae</taxon>
        <taxon>Sigmavirus</taxon>
        <taxon>Sigmavirus ananassae</taxon>
    </lineage>
</organism>
<feature type="domain" description="Mononegavirus-type SAM-dependent 2'-O-MTase" evidence="28">
    <location>
        <begin position="1656"/>
        <end position="1853"/>
    </location>
</feature>
<dbReference type="Pfam" id="PF00946">
    <property type="entry name" value="Mononeg_RNA_pol"/>
    <property type="match status" value="1"/>
</dbReference>
<evidence type="ECO:0000256" key="5">
    <source>
        <dbReference type="ARBA" id="ARBA00022484"/>
    </source>
</evidence>
<evidence type="ECO:0000256" key="19">
    <source>
        <dbReference type="ARBA" id="ARBA00024494"/>
    </source>
</evidence>
<comment type="catalytic activity">
    <reaction evidence="24">
        <text>a 5'-end (5'-triphosphoguanosine)-adenylyl-adenylyl-cytidylyl-adenosine in mRNA + S-adenosyl-L-methionine = a 5'-end (5'-triphosphoguanosine)-(2'-O-methyladenylyl)-adenylyl-cytidylyl-adenosine in mRNA + S-adenosyl-L-homocysteine + H(+)</text>
        <dbReference type="Rhea" id="RHEA:65380"/>
        <dbReference type="Rhea" id="RHEA-COMP:16797"/>
        <dbReference type="Rhea" id="RHEA-COMP:16801"/>
        <dbReference type="ChEBI" id="CHEBI:15378"/>
        <dbReference type="ChEBI" id="CHEBI:57856"/>
        <dbReference type="ChEBI" id="CHEBI:59789"/>
        <dbReference type="ChEBI" id="CHEBI:156482"/>
        <dbReference type="ChEBI" id="CHEBI:156484"/>
    </reaction>
</comment>
<evidence type="ECO:0000256" key="8">
    <source>
        <dbReference type="ARBA" id="ARBA00022679"/>
    </source>
</evidence>
<dbReference type="Pfam" id="PF21080">
    <property type="entry name" value="Methyltrans_Mon_1st"/>
    <property type="match status" value="1"/>
</dbReference>